<organism evidence="3 4">
    <name type="scientific">Ostreobium quekettii</name>
    <dbReference type="NCBI Taxonomy" id="121088"/>
    <lineage>
        <taxon>Eukaryota</taxon>
        <taxon>Viridiplantae</taxon>
        <taxon>Chlorophyta</taxon>
        <taxon>core chlorophytes</taxon>
        <taxon>Ulvophyceae</taxon>
        <taxon>TCBD clade</taxon>
        <taxon>Bryopsidales</taxon>
        <taxon>Ostreobineae</taxon>
        <taxon>Ostreobiaceae</taxon>
        <taxon>Ostreobium</taxon>
    </lineage>
</organism>
<dbReference type="GO" id="GO:0000027">
    <property type="term" value="P:ribosomal large subunit assembly"/>
    <property type="evidence" value="ECO:0007669"/>
    <property type="project" value="TreeGrafter"/>
</dbReference>
<gene>
    <name evidence="3" type="ORF">OSTQU699_LOCUS5321</name>
</gene>
<protein>
    <recommendedName>
        <fullName evidence="2">Brix domain-containing protein</fullName>
    </recommendedName>
</protein>
<evidence type="ECO:0000313" key="3">
    <source>
        <dbReference type="EMBL" id="CAD7699962.1"/>
    </source>
</evidence>
<dbReference type="InterPro" id="IPR045112">
    <property type="entry name" value="PPAN-like"/>
</dbReference>
<evidence type="ECO:0000313" key="4">
    <source>
        <dbReference type="Proteomes" id="UP000708148"/>
    </source>
</evidence>
<dbReference type="AlphaFoldDB" id="A0A8S1IYW2"/>
<feature type="compositionally biased region" description="Gly residues" evidence="1">
    <location>
        <begin position="486"/>
        <end position="496"/>
    </location>
</feature>
<dbReference type="PROSITE" id="PS50833">
    <property type="entry name" value="BRIX"/>
    <property type="match status" value="1"/>
</dbReference>
<dbReference type="OrthoDB" id="10261452at2759"/>
<feature type="region of interest" description="Disordered" evidence="1">
    <location>
        <begin position="379"/>
        <end position="510"/>
    </location>
</feature>
<sequence>MARSGAQEGRGARDAKHESRDAKRGGRGRPEGRSGGGWKGFGGEGRGAQGGGERQGGVRNDGKGRSQRKEKRKKGLKVARGPAPDVSNSGDPHTMVIHRGRFTRAIRPLKEDLRSLLQPNTAAKLKDRRDNQMRDFVDVCGPLGVTHLLILSATEHGVNLKIAKVPQGPTISYRILKYSLMHDVLAAQAFPKFSQSMLSKPPLVVMTNFGQQEHHKLATTMFQNMFPPLNLATMKLSSCKRVLLLDYNRERDAIVLRHYSIRLPVSGTRKSIKTLLEHKAPDMGHMADISELISKSGYASESEAEDAAEGRVTLTDAFSASAAKRQRRVKLHEIGPRLELEMVKIEEGVCEGRVLFHKHVHKTFEEVAELQRKHEEKKALTAMRKKQQEANVLRKAEERKRKRPADAVQQANEGVALAEDDDHQYYVDEVGEEPDEHFGGIDGRPLKRQRRQQGHKGDSHRRGSRRGGRGMQNSQGRDGKGRGRSRGGMGGRGRLGGMASRFVGDTRRRR</sequence>
<feature type="domain" description="Brix" evidence="2">
    <location>
        <begin position="92"/>
        <end position="351"/>
    </location>
</feature>
<feature type="compositionally biased region" description="Basic residues" evidence="1">
    <location>
        <begin position="65"/>
        <end position="77"/>
    </location>
</feature>
<feature type="compositionally biased region" description="Basic and acidic residues" evidence="1">
    <location>
        <begin position="10"/>
        <end position="32"/>
    </location>
</feature>
<dbReference type="GO" id="GO:0006364">
    <property type="term" value="P:rRNA processing"/>
    <property type="evidence" value="ECO:0007669"/>
    <property type="project" value="InterPro"/>
</dbReference>
<feature type="compositionally biased region" description="Basic and acidic residues" evidence="1">
    <location>
        <begin position="386"/>
        <end position="399"/>
    </location>
</feature>
<dbReference type="PANTHER" id="PTHR12661:SF5">
    <property type="entry name" value="SUPPRESSOR OF SWI4 1 HOMOLOG"/>
    <property type="match status" value="1"/>
</dbReference>
<dbReference type="SMART" id="SM00879">
    <property type="entry name" value="Brix"/>
    <property type="match status" value="1"/>
</dbReference>
<dbReference type="EMBL" id="CAJHUC010001142">
    <property type="protein sequence ID" value="CAD7699962.1"/>
    <property type="molecule type" value="Genomic_DNA"/>
</dbReference>
<evidence type="ECO:0000256" key="1">
    <source>
        <dbReference type="SAM" id="MobiDB-lite"/>
    </source>
</evidence>
<proteinExistence type="predicted"/>
<feature type="compositionally biased region" description="Gly residues" evidence="1">
    <location>
        <begin position="33"/>
        <end position="55"/>
    </location>
</feature>
<evidence type="ECO:0000259" key="2">
    <source>
        <dbReference type="PROSITE" id="PS50833"/>
    </source>
</evidence>
<dbReference type="Proteomes" id="UP000708148">
    <property type="component" value="Unassembled WGS sequence"/>
</dbReference>
<dbReference type="GO" id="GO:0030687">
    <property type="term" value="C:preribosome, large subunit precursor"/>
    <property type="evidence" value="ECO:0007669"/>
    <property type="project" value="TreeGrafter"/>
</dbReference>
<keyword evidence="4" id="KW-1185">Reference proteome</keyword>
<dbReference type="GO" id="GO:0019843">
    <property type="term" value="F:rRNA binding"/>
    <property type="evidence" value="ECO:0007669"/>
    <property type="project" value="InterPro"/>
</dbReference>
<feature type="region of interest" description="Disordered" evidence="1">
    <location>
        <begin position="1"/>
        <end position="94"/>
    </location>
</feature>
<dbReference type="Pfam" id="PF04427">
    <property type="entry name" value="Brix"/>
    <property type="match status" value="1"/>
</dbReference>
<dbReference type="PANTHER" id="PTHR12661">
    <property type="entry name" value="PETER PAN-RELATED"/>
    <property type="match status" value="1"/>
</dbReference>
<name>A0A8S1IYW2_9CHLO</name>
<comment type="caution">
    <text evidence="3">The sequence shown here is derived from an EMBL/GenBank/DDBJ whole genome shotgun (WGS) entry which is preliminary data.</text>
</comment>
<dbReference type="SUPFAM" id="SSF52954">
    <property type="entry name" value="Class II aaRS ABD-related"/>
    <property type="match status" value="1"/>
</dbReference>
<dbReference type="InterPro" id="IPR007109">
    <property type="entry name" value="Brix"/>
</dbReference>
<accession>A0A8S1IYW2</accession>
<reference evidence="3" key="1">
    <citation type="submission" date="2020-12" db="EMBL/GenBank/DDBJ databases">
        <authorList>
            <person name="Iha C."/>
        </authorList>
    </citation>
    <scope>NUCLEOTIDE SEQUENCE</scope>
</reference>